<gene>
    <name evidence="4" type="primary">minC</name>
    <name evidence="6" type="ORF">HNP65_000452</name>
</gene>
<dbReference type="HAMAP" id="MF_00267">
    <property type="entry name" value="MinC"/>
    <property type="match status" value="1"/>
</dbReference>
<dbReference type="InterPro" id="IPR005526">
    <property type="entry name" value="Septum_form_inhib_MinC_C"/>
</dbReference>
<dbReference type="GO" id="GO:0000902">
    <property type="term" value="P:cell morphogenesis"/>
    <property type="evidence" value="ECO:0007669"/>
    <property type="project" value="InterPro"/>
</dbReference>
<keyword evidence="2 4" id="KW-0717">Septation</keyword>
<dbReference type="EMBL" id="JACHEX010000001">
    <property type="protein sequence ID" value="MBB6062030.1"/>
    <property type="molecule type" value="Genomic_DNA"/>
</dbReference>
<evidence type="ECO:0000256" key="2">
    <source>
        <dbReference type="ARBA" id="ARBA00023210"/>
    </source>
</evidence>
<evidence type="ECO:0000313" key="6">
    <source>
        <dbReference type="EMBL" id="MBB6062030.1"/>
    </source>
</evidence>
<evidence type="ECO:0000256" key="3">
    <source>
        <dbReference type="ARBA" id="ARBA00023306"/>
    </source>
</evidence>
<evidence type="ECO:0000256" key="4">
    <source>
        <dbReference type="HAMAP-Rule" id="MF_00267"/>
    </source>
</evidence>
<keyword evidence="3 4" id="KW-0131">Cell cycle</keyword>
<accession>A0A841GSC2</accession>
<dbReference type="Gene3D" id="3.30.750.50">
    <property type="entry name" value="Cell-division inhibitor MinC, N-terminal domain"/>
    <property type="match status" value="1"/>
</dbReference>
<dbReference type="InterPro" id="IPR016098">
    <property type="entry name" value="CAP/MinC_C"/>
</dbReference>
<dbReference type="NCBIfam" id="NF010598">
    <property type="entry name" value="PRK13992.1"/>
    <property type="match status" value="1"/>
</dbReference>
<dbReference type="GO" id="GO:1901891">
    <property type="term" value="P:regulation of cell septum assembly"/>
    <property type="evidence" value="ECO:0007669"/>
    <property type="project" value="InterPro"/>
</dbReference>
<evidence type="ECO:0000259" key="5">
    <source>
        <dbReference type="Pfam" id="PF03775"/>
    </source>
</evidence>
<evidence type="ECO:0000313" key="7">
    <source>
        <dbReference type="Proteomes" id="UP000555828"/>
    </source>
</evidence>
<name>A0A841GSC2_9BACT</name>
<dbReference type="Proteomes" id="UP000555828">
    <property type="component" value="Unassembled WGS sequence"/>
</dbReference>
<dbReference type="Pfam" id="PF03775">
    <property type="entry name" value="MinC_C"/>
    <property type="match status" value="1"/>
</dbReference>
<keyword evidence="7" id="KW-1185">Reference proteome</keyword>
<dbReference type="PANTHER" id="PTHR34108:SF1">
    <property type="entry name" value="SEPTUM SITE-DETERMINING PROTEIN MINC"/>
    <property type="match status" value="1"/>
</dbReference>
<comment type="function">
    <text evidence="4">Cell division inhibitor that blocks the formation of polar Z ring septums. Rapidly oscillates between the poles of the cell to destabilize FtsZ filaments that have formed before they mature into polar Z rings. Prevents FtsZ polymerization.</text>
</comment>
<dbReference type="AlphaFoldDB" id="A0A841GSC2"/>
<dbReference type="GO" id="GO:0000917">
    <property type="term" value="P:division septum assembly"/>
    <property type="evidence" value="ECO:0007669"/>
    <property type="project" value="UniProtKB-KW"/>
</dbReference>
<reference evidence="6 7" key="1">
    <citation type="submission" date="2020-08" db="EMBL/GenBank/DDBJ databases">
        <title>Genomic Encyclopedia of Type Strains, Phase IV (KMG-IV): sequencing the most valuable type-strain genomes for metagenomic binning, comparative biology and taxonomic classification.</title>
        <authorList>
            <person name="Goeker M."/>
        </authorList>
    </citation>
    <scope>NUCLEOTIDE SEQUENCE [LARGE SCALE GENOMIC DNA]</scope>
    <source>
        <strain evidence="6 7">DSM 13481</strain>
    </source>
</reference>
<dbReference type="RefSeq" id="WP_184618765.1">
    <property type="nucleotide sequence ID" value="NZ_JACHEX010000001.1"/>
</dbReference>
<comment type="similarity">
    <text evidence="4">Belongs to the MinC family.</text>
</comment>
<comment type="caution">
    <text evidence="6">The sequence shown here is derived from an EMBL/GenBank/DDBJ whole genome shotgun (WGS) entry which is preliminary data.</text>
</comment>
<protein>
    <recommendedName>
        <fullName evidence="4">Probable septum site-determining protein MinC</fullName>
    </recommendedName>
</protein>
<comment type="subunit">
    <text evidence="4">Interacts with MinD and FtsZ.</text>
</comment>
<keyword evidence="1 4" id="KW-0132">Cell division</keyword>
<dbReference type="SUPFAM" id="SSF64043">
    <property type="entry name" value="Cell-division inhibitor MinC, N-terminal domain"/>
    <property type="match status" value="1"/>
</dbReference>
<dbReference type="Gene3D" id="2.160.20.70">
    <property type="match status" value="1"/>
</dbReference>
<dbReference type="InterPro" id="IPR036145">
    <property type="entry name" value="MinC_C_sf"/>
</dbReference>
<sequence length="202" mass="23480">MFNLKIFKSGIVFYIDKYEKLDTLFKEIDNKMHDIRQFFDDSEKIMIKIENFKEKIHDIPKIIEKFESYNLKVKGILTEHYDEKETPIKREEDKETTLIIIKNIRSGQKLNHTGHLIIVGNVHSGSEIIANGSIVIFGQCSGIVRAGIKIKPSYILALSMNTPLVQIGEVKHQVNNNYKNPVFIYEKGGKLFFDEFKKEEEL</sequence>
<dbReference type="SUPFAM" id="SSF63848">
    <property type="entry name" value="Cell-division inhibitor MinC, C-terminal domain"/>
    <property type="match status" value="1"/>
</dbReference>
<dbReference type="InterPro" id="IPR013033">
    <property type="entry name" value="MinC"/>
</dbReference>
<dbReference type="PANTHER" id="PTHR34108">
    <property type="entry name" value="SEPTUM SITE-DETERMINING PROTEIN MINC"/>
    <property type="match status" value="1"/>
</dbReference>
<evidence type="ECO:0000256" key="1">
    <source>
        <dbReference type="ARBA" id="ARBA00022618"/>
    </source>
</evidence>
<feature type="domain" description="Septum formation inhibitor MinC C-terminal" evidence="5">
    <location>
        <begin position="100"/>
        <end position="191"/>
    </location>
</feature>
<organism evidence="6 7">
    <name type="scientific">Thermosipho japonicus</name>
    <dbReference type="NCBI Taxonomy" id="90323"/>
    <lineage>
        <taxon>Bacteria</taxon>
        <taxon>Thermotogati</taxon>
        <taxon>Thermotogota</taxon>
        <taxon>Thermotogae</taxon>
        <taxon>Thermotogales</taxon>
        <taxon>Fervidobacteriaceae</taxon>
        <taxon>Thermosipho</taxon>
    </lineage>
</organism>
<proteinExistence type="inferred from homology"/>